<keyword evidence="5" id="KW-0624">Polysaccharide degradation</keyword>
<gene>
    <name evidence="8" type="ORF">GC096_17605</name>
</gene>
<evidence type="ECO:0008006" key="10">
    <source>
        <dbReference type="Google" id="ProtNLM"/>
    </source>
</evidence>
<organism evidence="8 9">
    <name type="scientific">Paenibacillus plantarum</name>
    <dbReference type="NCBI Taxonomy" id="2654975"/>
    <lineage>
        <taxon>Bacteria</taxon>
        <taxon>Bacillati</taxon>
        <taxon>Bacillota</taxon>
        <taxon>Bacilli</taxon>
        <taxon>Bacillales</taxon>
        <taxon>Paenibacillaceae</taxon>
        <taxon>Paenibacillus</taxon>
    </lineage>
</organism>
<keyword evidence="4" id="KW-0326">Glycosidase</keyword>
<reference evidence="8 9" key="1">
    <citation type="submission" date="2019-10" db="EMBL/GenBank/DDBJ databases">
        <title>Description of Paenibacillus humi sp. nov.</title>
        <authorList>
            <person name="Carlier A."/>
            <person name="Qi S."/>
        </authorList>
    </citation>
    <scope>NUCLEOTIDE SEQUENCE [LARGE SCALE GENOMIC DNA]</scope>
    <source>
        <strain evidence="8 9">LMG 31461</strain>
    </source>
</reference>
<dbReference type="Gene3D" id="2.60.120.260">
    <property type="entry name" value="Galactose-binding domain-like"/>
    <property type="match status" value="1"/>
</dbReference>
<keyword evidence="2" id="KW-0378">Hydrolase</keyword>
<dbReference type="PANTHER" id="PTHR22298">
    <property type="entry name" value="ENDO-1,4-BETA-GLUCANASE"/>
    <property type="match status" value="1"/>
</dbReference>
<dbReference type="SUPFAM" id="SSF48208">
    <property type="entry name" value="Six-hairpin glycosidases"/>
    <property type="match status" value="1"/>
</dbReference>
<evidence type="ECO:0000256" key="2">
    <source>
        <dbReference type="ARBA" id="ARBA00022801"/>
    </source>
</evidence>
<evidence type="ECO:0000256" key="1">
    <source>
        <dbReference type="ARBA" id="ARBA00007072"/>
    </source>
</evidence>
<name>A0ABX1XBL7_9BACL</name>
<proteinExistence type="inferred from homology"/>
<dbReference type="InterPro" id="IPR004197">
    <property type="entry name" value="Cellulase_Ig-like"/>
</dbReference>
<dbReference type="InterPro" id="IPR008928">
    <property type="entry name" value="6-hairpin_glycosidase_sf"/>
</dbReference>
<feature type="domain" description="Cellulase Ig-like" evidence="7">
    <location>
        <begin position="457"/>
        <end position="533"/>
    </location>
</feature>
<accession>A0ABX1XBL7</accession>
<dbReference type="InterPro" id="IPR001701">
    <property type="entry name" value="Glyco_hydro_9"/>
</dbReference>
<dbReference type="CDD" id="cd02850">
    <property type="entry name" value="E_set_Cellulase_N"/>
    <property type="match status" value="1"/>
</dbReference>
<comment type="similarity">
    <text evidence="1">Belongs to the glycosyl hydrolase 9 (cellulase E) family.</text>
</comment>
<dbReference type="InterPro" id="IPR014756">
    <property type="entry name" value="Ig_E-set"/>
</dbReference>
<dbReference type="Gene3D" id="1.50.10.10">
    <property type="match status" value="1"/>
</dbReference>
<dbReference type="Gene3D" id="2.60.40.10">
    <property type="entry name" value="Immunoglobulins"/>
    <property type="match status" value="1"/>
</dbReference>
<dbReference type="SUPFAM" id="SSF81296">
    <property type="entry name" value="E set domains"/>
    <property type="match status" value="1"/>
</dbReference>
<dbReference type="Gene3D" id="2.60.120.560">
    <property type="entry name" value="Exo-inulinase, domain 1"/>
    <property type="match status" value="1"/>
</dbReference>
<feature type="domain" description="Glycoside hydrolase family 9" evidence="6">
    <location>
        <begin position="550"/>
        <end position="996"/>
    </location>
</feature>
<evidence type="ECO:0000313" key="9">
    <source>
        <dbReference type="Proteomes" id="UP000653578"/>
    </source>
</evidence>
<evidence type="ECO:0000256" key="3">
    <source>
        <dbReference type="ARBA" id="ARBA00023277"/>
    </source>
</evidence>
<keyword evidence="9" id="KW-1185">Reference proteome</keyword>
<dbReference type="InterPro" id="IPR012341">
    <property type="entry name" value="6hp_glycosidase-like_sf"/>
</dbReference>
<dbReference type="RefSeq" id="WP_171631989.1">
    <property type="nucleotide sequence ID" value="NZ_WHNY01000059.1"/>
</dbReference>
<evidence type="ECO:0000259" key="6">
    <source>
        <dbReference type="Pfam" id="PF00759"/>
    </source>
</evidence>
<keyword evidence="3" id="KW-0119">Carbohydrate metabolism</keyword>
<dbReference type="Pfam" id="PF02927">
    <property type="entry name" value="CelD_N"/>
    <property type="match status" value="1"/>
</dbReference>
<dbReference type="Proteomes" id="UP000653578">
    <property type="component" value="Unassembled WGS sequence"/>
</dbReference>
<evidence type="ECO:0000313" key="8">
    <source>
        <dbReference type="EMBL" id="NOU65853.1"/>
    </source>
</evidence>
<sequence>MMGNPVDFKGNLKKITLFCLVVALVFQTFVVLPTTTRAAVASLPSPGSPLMVDDFIGGGSFGKSGSPWANWYNQSGGTGTYARATVDALTVGKFTQTPASSSSQAKFEPQHFNANLEGYRYLNLSMKNPGYTGSRINISIEDGTHSYSLTNGFVSVPTSWTPYAYDLNLFPNLVKSSAHIVVWLNQATGVYGEMLIDNIQATDTYSGTAPTLTATGMTSNSGAIHNENTVYTFVATYTDVDNDKPFAVQLVIDNDTVYDMTAVNMADITYTDGKAYYYFLKLLVGSHSYYFRTTDNNSDVVTTSPVSGPTVVSAAQTIDINDNTIGTGNNQMAYAGSGWSYVAAPAGNYQADNHVSAIADDTLTFRFVGTKARLYGVTAATYGIAAVSIDGGVEINIDTYSASRVESALLYTSPNLPNQLHTVKVRVTGQKNASSSGYTVAIDKINADTYTGSLVNDVVISQAGYSAAAFKNAKVTANDELSDTSYQVLNGSTVVASGNMTYEGVTWNKHVYSIDFSGVTTVGTNYTIKTNNISSYPFQIQTNIWNQYKDEMTAFYRLQRSAVDTRVSYPVGYSSDTAPSEKVFHPAGHLDDGLSPDGKSHYDLSGSWYDAGDYGKYGGNQWVAGEIALAYLRHASNANVRYDNDHNGVPDLIDEARFGSEYLVKFANAFGGAMYNLPNNAGFIHPEKETDNIINTPDDRKYGAIGIGGSAKAAGALAATARAIQSALAGGYIPASQVAEFTTFAASCQTAAITFYNFVVANPYLAQGSYETIGGVPNTLLWAEVELYLLTNDTAYKTSATARISTLTFKDIKSTNYWDMRPMSMAEFYPVADPATQTIIHTLLKQQVDYFLSSTDDTPYGVLNEFGPFGVNEPHAGFLGDMVRYYELFGDPAVLRAVTKGAYWIFGENPWNISWVSGIGTDYVDFLHTRLDENSYNTANTGVVIPGEMVSGPNMKDTKDKTSVSPWYVDRGLFADDGNQWRYNESSISIQVGLLYTIMGLTDLNAESTSGGVVPAKLPITSPIIGDYVRGNVTLFAQPTTELSSVYSTVSDLVYGANYSPMTVGGGVYSTTVDVSSLAPYTSKRVNVRGTDSLGNETYSSTHYTVAPPLPDPAHPLLYDDFNRKGLFGVQKLDWVNWWNQSGGTGKFDRVNINNTYDVAQFSQTPATSASQAKFEPWHDTVDLSGYRFLTYTMKNPGYANSQINLTIEDGKNSFSLTSGFVSVPTTWTTRSYDLNAFPTLNKKTAHLVIWLKQATGVYGEMLLDDIQATNVASGTAPILTSTNVTPALGDSTTPFTFTATYTDADIQKPFAMEVIVDGVIHNMQETTPSDVTYTDGKTYSYTTKLPAGTHSYYFNTTDTTSDAVRSTLNSGPTVITKLFSDDFSGGLADNWTPTSGTWSVVNSEYNGTAGYGTSLSTAGSLAWMNYTLQAKVRVMTNSGGNNDAGLVFRYTDPNNYYVLAIRNNNHPSGRKMEIYKIVGGVQTPLGYAGPSTAANTDYTYKVVVNGSSIQAYQDGVLQLNISDNALGSGKIGARVYATSKIIIDDVTVSQ</sequence>
<evidence type="ECO:0000256" key="5">
    <source>
        <dbReference type="ARBA" id="ARBA00023326"/>
    </source>
</evidence>
<evidence type="ECO:0000259" key="7">
    <source>
        <dbReference type="Pfam" id="PF02927"/>
    </source>
</evidence>
<comment type="caution">
    <text evidence="8">The sequence shown here is derived from an EMBL/GenBank/DDBJ whole genome shotgun (WGS) entry which is preliminary data.</text>
</comment>
<evidence type="ECO:0000256" key="4">
    <source>
        <dbReference type="ARBA" id="ARBA00023295"/>
    </source>
</evidence>
<dbReference type="Pfam" id="PF00759">
    <property type="entry name" value="Glyco_hydro_9"/>
    <property type="match status" value="1"/>
</dbReference>
<dbReference type="InterPro" id="IPR013783">
    <property type="entry name" value="Ig-like_fold"/>
</dbReference>
<dbReference type="EMBL" id="WHNY01000059">
    <property type="protein sequence ID" value="NOU65853.1"/>
    <property type="molecule type" value="Genomic_DNA"/>
</dbReference>
<protein>
    <recommendedName>
        <fullName evidence="10">Cellulase Ig-like domain-containing protein</fullName>
    </recommendedName>
</protein>